<dbReference type="Gene3D" id="3.40.50.970">
    <property type="match status" value="1"/>
</dbReference>
<accession>X1TI94</accession>
<dbReference type="PANTHER" id="PTHR18968">
    <property type="entry name" value="THIAMINE PYROPHOSPHATE ENZYMES"/>
    <property type="match status" value="1"/>
</dbReference>
<gene>
    <name evidence="3" type="ORF">S12H4_43069</name>
</gene>
<reference evidence="3" key="1">
    <citation type="journal article" date="2014" name="Front. Microbiol.">
        <title>High frequency of phylogenetically diverse reductive dehalogenase-homologous genes in deep subseafloor sedimentary metagenomes.</title>
        <authorList>
            <person name="Kawai M."/>
            <person name="Futagami T."/>
            <person name="Toyoda A."/>
            <person name="Takaki Y."/>
            <person name="Nishi S."/>
            <person name="Hori S."/>
            <person name="Arai W."/>
            <person name="Tsubouchi T."/>
            <person name="Morono Y."/>
            <person name="Uchiyama I."/>
            <person name="Ito T."/>
            <person name="Fujiyama A."/>
            <person name="Inagaki F."/>
            <person name="Takami H."/>
        </authorList>
    </citation>
    <scope>NUCLEOTIDE SEQUENCE</scope>
    <source>
        <strain evidence="3">Expedition CK06-06</strain>
    </source>
</reference>
<sequence length="189" mass="21446">KFFTDSGLAPMGWGLPAAVGACVANNKKRTICIAGDGGLQMNIQELATIMHNKLPIKLFVLNNGGYLTIKQTQEHSFKGRLMGCNKETGLSFPDILKVAEAYKIKAIRIDNQENLKQKLKEVVGHEGPIVCEIIMDPNQPQIPKVISRKRPDGKFRSTPIEDMYPYLNRKEFKENMITNRYKKRRKKND</sequence>
<dbReference type="EMBL" id="BARW01026400">
    <property type="protein sequence ID" value="GAJ05033.1"/>
    <property type="molecule type" value="Genomic_DNA"/>
</dbReference>
<dbReference type="GO" id="GO:0005948">
    <property type="term" value="C:acetolactate synthase complex"/>
    <property type="evidence" value="ECO:0007669"/>
    <property type="project" value="TreeGrafter"/>
</dbReference>
<feature type="non-terminal residue" evidence="3">
    <location>
        <position position="1"/>
    </location>
</feature>
<dbReference type="Pfam" id="PF02775">
    <property type="entry name" value="TPP_enzyme_C"/>
    <property type="match status" value="1"/>
</dbReference>
<dbReference type="GO" id="GO:0030976">
    <property type="term" value="F:thiamine pyrophosphate binding"/>
    <property type="evidence" value="ECO:0007669"/>
    <property type="project" value="InterPro"/>
</dbReference>
<dbReference type="GO" id="GO:0009099">
    <property type="term" value="P:L-valine biosynthetic process"/>
    <property type="evidence" value="ECO:0007669"/>
    <property type="project" value="TreeGrafter"/>
</dbReference>
<dbReference type="CDD" id="cd00568">
    <property type="entry name" value="TPP_enzymes"/>
    <property type="match status" value="1"/>
</dbReference>
<dbReference type="InterPro" id="IPR029061">
    <property type="entry name" value="THDP-binding"/>
</dbReference>
<feature type="domain" description="Thiamine pyrophosphate enzyme TPP-binding" evidence="2">
    <location>
        <begin position="2"/>
        <end position="133"/>
    </location>
</feature>
<organism evidence="3">
    <name type="scientific">marine sediment metagenome</name>
    <dbReference type="NCBI Taxonomy" id="412755"/>
    <lineage>
        <taxon>unclassified sequences</taxon>
        <taxon>metagenomes</taxon>
        <taxon>ecological metagenomes</taxon>
    </lineage>
</organism>
<dbReference type="SUPFAM" id="SSF52518">
    <property type="entry name" value="Thiamin diphosphate-binding fold (THDP-binding)"/>
    <property type="match status" value="1"/>
</dbReference>
<dbReference type="GO" id="GO:0050660">
    <property type="term" value="F:flavin adenine dinucleotide binding"/>
    <property type="evidence" value="ECO:0007669"/>
    <property type="project" value="TreeGrafter"/>
</dbReference>
<dbReference type="InterPro" id="IPR011766">
    <property type="entry name" value="TPP_enzyme_TPP-bd"/>
</dbReference>
<evidence type="ECO:0000256" key="1">
    <source>
        <dbReference type="ARBA" id="ARBA00007812"/>
    </source>
</evidence>
<proteinExistence type="inferred from homology"/>
<name>X1TI94_9ZZZZ</name>
<dbReference type="PANTHER" id="PTHR18968:SF142">
    <property type="entry name" value="ACETOLACTATE SYNTHASE"/>
    <property type="match status" value="1"/>
</dbReference>
<dbReference type="AlphaFoldDB" id="X1TI94"/>
<comment type="caution">
    <text evidence="3">The sequence shown here is derived from an EMBL/GenBank/DDBJ whole genome shotgun (WGS) entry which is preliminary data.</text>
</comment>
<evidence type="ECO:0000259" key="2">
    <source>
        <dbReference type="Pfam" id="PF02775"/>
    </source>
</evidence>
<evidence type="ECO:0000313" key="3">
    <source>
        <dbReference type="EMBL" id="GAJ05033.1"/>
    </source>
</evidence>
<comment type="similarity">
    <text evidence="1">Belongs to the TPP enzyme family.</text>
</comment>
<dbReference type="InterPro" id="IPR045229">
    <property type="entry name" value="TPP_enz"/>
</dbReference>
<dbReference type="GO" id="GO:0003984">
    <property type="term" value="F:acetolactate synthase activity"/>
    <property type="evidence" value="ECO:0007669"/>
    <property type="project" value="TreeGrafter"/>
</dbReference>
<protein>
    <recommendedName>
        <fullName evidence="2">Thiamine pyrophosphate enzyme TPP-binding domain-containing protein</fullName>
    </recommendedName>
</protein>
<dbReference type="GO" id="GO:0009097">
    <property type="term" value="P:isoleucine biosynthetic process"/>
    <property type="evidence" value="ECO:0007669"/>
    <property type="project" value="TreeGrafter"/>
</dbReference>